<protein>
    <submittedName>
        <fullName evidence="2">Uncharacterized protein</fullName>
    </submittedName>
</protein>
<dbReference type="EMBL" id="MQSV01000003">
    <property type="protein sequence ID" value="OKL47878.1"/>
    <property type="molecule type" value="Genomic_DNA"/>
</dbReference>
<feature type="transmembrane region" description="Helical" evidence="1">
    <location>
        <begin position="93"/>
        <end position="111"/>
    </location>
</feature>
<keyword evidence="3" id="KW-1185">Reference proteome</keyword>
<keyword evidence="1" id="KW-0472">Membrane</keyword>
<feature type="transmembrane region" description="Helical" evidence="1">
    <location>
        <begin position="65"/>
        <end position="86"/>
    </location>
</feature>
<keyword evidence="1" id="KW-1133">Transmembrane helix</keyword>
<reference evidence="2 3" key="1">
    <citation type="submission" date="2016-11" db="EMBL/GenBank/DDBJ databases">
        <title>Actinomyces gypaetusis sp. nov. isolated from the vulture Gypaetus barbatus in Qinghai Tibet Plateau China.</title>
        <authorList>
            <person name="Meng X."/>
        </authorList>
    </citation>
    <scope>NUCLEOTIDE SEQUENCE [LARGE SCALE GENOMIC DNA]</scope>
    <source>
        <strain evidence="2 3">VUL4_2</strain>
    </source>
</reference>
<dbReference type="AlphaFoldDB" id="A0A1Q5PLE8"/>
<evidence type="ECO:0000256" key="1">
    <source>
        <dbReference type="SAM" id="Phobius"/>
    </source>
</evidence>
<comment type="caution">
    <text evidence="2">The sequence shown here is derived from an EMBL/GenBank/DDBJ whole genome shotgun (WGS) entry which is preliminary data.</text>
</comment>
<gene>
    <name evidence="2" type="ORF">BSR29_05150</name>
</gene>
<feature type="transmembrane region" description="Helical" evidence="1">
    <location>
        <begin position="144"/>
        <end position="163"/>
    </location>
</feature>
<sequence length="220" mass="24249">MENTAQPLNANNAQPGKANTFNLRRSWSRLLLIVAIGAGLVGVFMPALSNFPVSVIEFENPFRPMLIAAMLFYIAALIVLVVRFFVPKTLLDTIGTVIAMLGAIFMMYVAARTKTLLEYFFGLAQKHEVPQGLFDLSMGSGYSYLIYTGMAVAVLSLVHFFAYPRSTKPVEVSATEEATTEPVSAQQPSLNEQQVNLINQQVDINNQQVDLNNQQLGLND</sequence>
<keyword evidence="1" id="KW-0812">Transmembrane</keyword>
<evidence type="ECO:0000313" key="3">
    <source>
        <dbReference type="Proteomes" id="UP000186785"/>
    </source>
</evidence>
<name>A0A1Q5PLE8_9ACTO</name>
<dbReference type="RefSeq" id="WP_073709238.1">
    <property type="nucleotide sequence ID" value="NZ_MQSV01000003.1"/>
</dbReference>
<proteinExistence type="predicted"/>
<feature type="transmembrane region" description="Helical" evidence="1">
    <location>
        <begin position="30"/>
        <end position="53"/>
    </location>
</feature>
<evidence type="ECO:0000313" key="2">
    <source>
        <dbReference type="EMBL" id="OKL47878.1"/>
    </source>
</evidence>
<dbReference type="Proteomes" id="UP000186785">
    <property type="component" value="Unassembled WGS sequence"/>
</dbReference>
<accession>A0A1Q5PLE8</accession>
<organism evidence="2 3">
    <name type="scientific">Boudabousia liubingyangii</name>
    <dbReference type="NCBI Taxonomy" id="1921764"/>
    <lineage>
        <taxon>Bacteria</taxon>
        <taxon>Bacillati</taxon>
        <taxon>Actinomycetota</taxon>
        <taxon>Actinomycetes</taxon>
        <taxon>Actinomycetales</taxon>
        <taxon>Actinomycetaceae</taxon>
        <taxon>Boudabousia</taxon>
    </lineage>
</organism>